<dbReference type="CDD" id="cd13934">
    <property type="entry name" value="RNase_H_Dikarya_like"/>
    <property type="match status" value="1"/>
</dbReference>
<dbReference type="SUPFAM" id="SSF53098">
    <property type="entry name" value="Ribonuclease H-like"/>
    <property type="match status" value="1"/>
</dbReference>
<dbReference type="GO" id="GO:0003676">
    <property type="term" value="F:nucleic acid binding"/>
    <property type="evidence" value="ECO:0007669"/>
    <property type="project" value="InterPro"/>
</dbReference>
<dbReference type="EC" id="3.1.26.4" evidence="3"/>
<dbReference type="PANTHER" id="PTHR10642">
    <property type="entry name" value="RIBONUCLEASE H1"/>
    <property type="match status" value="1"/>
</dbReference>
<dbReference type="AlphaFoldDB" id="A0AAV9VSQ3"/>
<dbReference type="PROSITE" id="PS50879">
    <property type="entry name" value="RNASE_H_1"/>
    <property type="match status" value="1"/>
</dbReference>
<dbReference type="EMBL" id="JAVHJL010000002">
    <property type="protein sequence ID" value="KAK6508762.1"/>
    <property type="molecule type" value="Genomic_DNA"/>
</dbReference>
<comment type="catalytic activity">
    <reaction evidence="1">
        <text>Endonucleolytic cleavage to 5'-phosphomonoester.</text>
        <dbReference type="EC" id="3.1.26.4"/>
    </reaction>
</comment>
<dbReference type="Pfam" id="PF00075">
    <property type="entry name" value="RNase_H"/>
    <property type="match status" value="1"/>
</dbReference>
<evidence type="ECO:0000256" key="7">
    <source>
        <dbReference type="ARBA" id="ARBA00022801"/>
    </source>
</evidence>
<comment type="similarity">
    <text evidence="2">Belongs to the RNase H family.</text>
</comment>
<dbReference type="EMBL" id="JAVHJL010000012">
    <property type="protein sequence ID" value="KAK6495509.1"/>
    <property type="molecule type" value="Genomic_DNA"/>
</dbReference>
<dbReference type="GO" id="GO:0046872">
    <property type="term" value="F:metal ion binding"/>
    <property type="evidence" value="ECO:0007669"/>
    <property type="project" value="UniProtKB-KW"/>
</dbReference>
<dbReference type="GO" id="GO:0043137">
    <property type="term" value="P:DNA replication, removal of RNA primer"/>
    <property type="evidence" value="ECO:0007669"/>
    <property type="project" value="TreeGrafter"/>
</dbReference>
<dbReference type="InterPro" id="IPR036397">
    <property type="entry name" value="RNaseH_sf"/>
</dbReference>
<evidence type="ECO:0000256" key="2">
    <source>
        <dbReference type="ARBA" id="ARBA00005300"/>
    </source>
</evidence>
<evidence type="ECO:0000259" key="8">
    <source>
        <dbReference type="PROSITE" id="PS50879"/>
    </source>
</evidence>
<sequence length="230" mass="26263">MMNPMPYYISSNVDLEEYGRSRLFHPYIDDTYRQIFRENSKELVILNEEKGIRQLQFIPAGRSNPVLQRNTMIVNIDGACRNNGGENPHGAYGVYFGPNSPYNASGLITSDDAQTSNRAEIEALIKALDRIQIIANKDMSLSNLIVLTDSEYLVKAITEWIYIWEGREGMTSKGTPAVHFHLLKRVRDRLDWMEYSDDGGIQCRFWLIDRSQNVEADKLAHLALDQATIS</sequence>
<evidence type="ECO:0000256" key="3">
    <source>
        <dbReference type="ARBA" id="ARBA00012180"/>
    </source>
</evidence>
<keyword evidence="11" id="KW-1185">Reference proteome</keyword>
<evidence type="ECO:0000256" key="5">
    <source>
        <dbReference type="ARBA" id="ARBA00022723"/>
    </source>
</evidence>
<keyword evidence="4" id="KW-0540">Nuclease</keyword>
<name>A0AAV9VSQ3_9PEZI</name>
<reference evidence="9 11" key="1">
    <citation type="submission" date="2023-08" db="EMBL/GenBank/DDBJ databases">
        <authorList>
            <person name="Palmer J.M."/>
        </authorList>
    </citation>
    <scope>NUCLEOTIDE SEQUENCE [LARGE SCALE GENOMIC DNA]</scope>
    <source>
        <strain evidence="9 11">TWF481</strain>
    </source>
</reference>
<dbReference type="InterPro" id="IPR002156">
    <property type="entry name" value="RNaseH_domain"/>
</dbReference>
<proteinExistence type="inferred from homology"/>
<keyword evidence="7" id="KW-0378">Hydrolase</keyword>
<evidence type="ECO:0000313" key="9">
    <source>
        <dbReference type="EMBL" id="KAK6495509.1"/>
    </source>
</evidence>
<feature type="domain" description="RNase H type-1" evidence="8">
    <location>
        <begin position="68"/>
        <end position="225"/>
    </location>
</feature>
<keyword evidence="6" id="KW-0255">Endonuclease</keyword>
<dbReference type="InterPro" id="IPR050092">
    <property type="entry name" value="RNase_H"/>
</dbReference>
<dbReference type="Gene3D" id="3.30.420.10">
    <property type="entry name" value="Ribonuclease H-like superfamily/Ribonuclease H"/>
    <property type="match status" value="1"/>
</dbReference>
<evidence type="ECO:0000256" key="4">
    <source>
        <dbReference type="ARBA" id="ARBA00022722"/>
    </source>
</evidence>
<dbReference type="Proteomes" id="UP001370758">
    <property type="component" value="Unassembled WGS sequence"/>
</dbReference>
<protein>
    <recommendedName>
        <fullName evidence="3">ribonuclease H</fullName>
        <ecNumber evidence="3">3.1.26.4</ecNumber>
    </recommendedName>
</protein>
<gene>
    <name evidence="9" type="ORF">TWF481_002559</name>
    <name evidence="10" type="ORF">TWF481_003532</name>
</gene>
<accession>A0AAV9VSQ3</accession>
<comment type="caution">
    <text evidence="9">The sequence shown here is derived from an EMBL/GenBank/DDBJ whole genome shotgun (WGS) entry which is preliminary data.</text>
</comment>
<dbReference type="InterPro" id="IPR012337">
    <property type="entry name" value="RNaseH-like_sf"/>
</dbReference>
<evidence type="ECO:0000313" key="10">
    <source>
        <dbReference type="EMBL" id="KAK6508762.1"/>
    </source>
</evidence>
<dbReference type="PANTHER" id="PTHR10642:SF26">
    <property type="entry name" value="RIBONUCLEASE H1"/>
    <property type="match status" value="1"/>
</dbReference>
<dbReference type="GO" id="GO:0004523">
    <property type="term" value="F:RNA-DNA hybrid ribonuclease activity"/>
    <property type="evidence" value="ECO:0007669"/>
    <property type="project" value="UniProtKB-EC"/>
</dbReference>
<keyword evidence="5" id="KW-0479">Metal-binding</keyword>
<evidence type="ECO:0000256" key="1">
    <source>
        <dbReference type="ARBA" id="ARBA00000077"/>
    </source>
</evidence>
<evidence type="ECO:0000256" key="6">
    <source>
        <dbReference type="ARBA" id="ARBA00022759"/>
    </source>
</evidence>
<organism evidence="9 11">
    <name type="scientific">Arthrobotrys musiformis</name>
    <dbReference type="NCBI Taxonomy" id="47236"/>
    <lineage>
        <taxon>Eukaryota</taxon>
        <taxon>Fungi</taxon>
        <taxon>Dikarya</taxon>
        <taxon>Ascomycota</taxon>
        <taxon>Pezizomycotina</taxon>
        <taxon>Orbiliomycetes</taxon>
        <taxon>Orbiliales</taxon>
        <taxon>Orbiliaceae</taxon>
        <taxon>Arthrobotrys</taxon>
    </lineage>
</organism>
<evidence type="ECO:0000313" key="11">
    <source>
        <dbReference type="Proteomes" id="UP001370758"/>
    </source>
</evidence>